<organism evidence="4 5">
    <name type="scientific">Microbotryum silenes-dioicae</name>
    <dbReference type="NCBI Taxonomy" id="796604"/>
    <lineage>
        <taxon>Eukaryota</taxon>
        <taxon>Fungi</taxon>
        <taxon>Dikarya</taxon>
        <taxon>Basidiomycota</taxon>
        <taxon>Pucciniomycotina</taxon>
        <taxon>Microbotryomycetes</taxon>
        <taxon>Microbotryales</taxon>
        <taxon>Microbotryaceae</taxon>
        <taxon>Microbotryum</taxon>
    </lineage>
</organism>
<protein>
    <submittedName>
        <fullName evidence="4">BQ5605_C044g12146 protein</fullName>
    </submittedName>
</protein>
<evidence type="ECO:0000256" key="1">
    <source>
        <dbReference type="ARBA" id="ARBA00022664"/>
    </source>
</evidence>
<dbReference type="PROSITE" id="PS50158">
    <property type="entry name" value="ZF_CCHC"/>
    <property type="match status" value="1"/>
</dbReference>
<dbReference type="GO" id="GO:0006397">
    <property type="term" value="P:mRNA processing"/>
    <property type="evidence" value="ECO:0007669"/>
    <property type="project" value="UniProtKB-KW"/>
</dbReference>
<sequence>MEFLSLFEAKVLEYKDDGVNVMTKRDQAARFLRALNPAAQQLCHTQIGHHDLYFHTSGVFSAGLHPTLEELSRWVSAKVHPLPIASVRAIAPKPDQPSPPTLPSHLAAVRAARPRPCTENADQQTRQCKHWVARAIEWQGGHPAHQQNEWVRILSAKRTCPSTLRCYNCGLGGHFADDCKNTRVSPNQVAVASIAQYFDIGPSGQEADKVIRLELDDNLVRPLADSLRLETSEGSHGDLVTPQTAKATGRGARVKCLHCRRLSVVASDAAPPTSFGGPRALLASTAGLPSDRGLEHFVDVGAISLLEEQKQADEPLSATGTTEPRILRVKNILLWTTPSGRTLQCLLDSGAEIDVIDSRVVKAESSFVLSSLMAPLHLRLETGDTTDQLLLFATAPDANGALDLGLRPFFVGMVSGYDPILGLLFLANLGMLVGAHQYHSGPFQPATATSHAPIPSLEPIPWGTAVRSLYPPLVAPQVGLASIVRGLA</sequence>
<dbReference type="Pfam" id="PF00098">
    <property type="entry name" value="zf-CCHC"/>
    <property type="match status" value="1"/>
</dbReference>
<keyword evidence="2" id="KW-0862">Zinc</keyword>
<dbReference type="GO" id="GO:0003676">
    <property type="term" value="F:nucleic acid binding"/>
    <property type="evidence" value="ECO:0007669"/>
    <property type="project" value="InterPro"/>
</dbReference>
<dbReference type="InterPro" id="IPR036875">
    <property type="entry name" value="Znf_CCHC_sf"/>
</dbReference>
<gene>
    <name evidence="4" type="primary">BQ5605_C044g12146</name>
    <name evidence="4" type="ORF">BQ5605_C044G12146</name>
</gene>
<dbReference type="EMBL" id="FQNC01000114">
    <property type="protein sequence ID" value="SGZ31329.1"/>
    <property type="molecule type" value="Genomic_DNA"/>
</dbReference>
<evidence type="ECO:0000256" key="2">
    <source>
        <dbReference type="PROSITE-ProRule" id="PRU00047"/>
    </source>
</evidence>
<dbReference type="SMART" id="SM00343">
    <property type="entry name" value="ZnF_C2HC"/>
    <property type="match status" value="1"/>
</dbReference>
<proteinExistence type="predicted"/>
<dbReference type="Proteomes" id="UP000249464">
    <property type="component" value="Unassembled WGS sequence"/>
</dbReference>
<keyword evidence="1" id="KW-0507">mRNA processing</keyword>
<dbReference type="SUPFAM" id="SSF57756">
    <property type="entry name" value="Retrovirus zinc finger-like domains"/>
    <property type="match status" value="1"/>
</dbReference>
<reference evidence="4 5" key="1">
    <citation type="submission" date="2016-11" db="EMBL/GenBank/DDBJ databases">
        <authorList>
            <person name="Jaros S."/>
            <person name="Januszkiewicz K."/>
            <person name="Wedrychowicz H."/>
        </authorList>
    </citation>
    <scope>NUCLEOTIDE SEQUENCE [LARGE SCALE GENOMIC DNA]</scope>
</reference>
<keyword evidence="2" id="KW-0863">Zinc-finger</keyword>
<name>A0A2X0NBK9_9BASI</name>
<dbReference type="Gene3D" id="4.10.60.10">
    <property type="entry name" value="Zinc finger, CCHC-type"/>
    <property type="match status" value="1"/>
</dbReference>
<evidence type="ECO:0000259" key="3">
    <source>
        <dbReference type="PROSITE" id="PS50158"/>
    </source>
</evidence>
<evidence type="ECO:0000313" key="5">
    <source>
        <dbReference type="Proteomes" id="UP000249464"/>
    </source>
</evidence>
<feature type="domain" description="CCHC-type" evidence="3">
    <location>
        <begin position="165"/>
        <end position="181"/>
    </location>
</feature>
<accession>A0A2X0NBK9</accession>
<keyword evidence="5" id="KW-1185">Reference proteome</keyword>
<keyword evidence="2" id="KW-0479">Metal-binding</keyword>
<dbReference type="InterPro" id="IPR001878">
    <property type="entry name" value="Znf_CCHC"/>
</dbReference>
<dbReference type="GO" id="GO:0008270">
    <property type="term" value="F:zinc ion binding"/>
    <property type="evidence" value="ECO:0007669"/>
    <property type="project" value="UniProtKB-KW"/>
</dbReference>
<evidence type="ECO:0000313" key="4">
    <source>
        <dbReference type="EMBL" id="SGZ31329.1"/>
    </source>
</evidence>
<dbReference type="AlphaFoldDB" id="A0A2X0NBK9"/>